<proteinExistence type="predicted"/>
<name>A0A941F188_9BACT</name>
<dbReference type="InterPro" id="IPR036388">
    <property type="entry name" value="WH-like_DNA-bd_sf"/>
</dbReference>
<feature type="domain" description="Nudix hydrolase" evidence="1">
    <location>
        <begin position="13"/>
        <end position="144"/>
    </location>
</feature>
<dbReference type="PANTHER" id="PTHR43736">
    <property type="entry name" value="ADP-RIBOSE PYROPHOSPHATASE"/>
    <property type="match status" value="1"/>
</dbReference>
<accession>A0A941F188</accession>
<dbReference type="Pfam" id="PF00293">
    <property type="entry name" value="NUDIX"/>
    <property type="match status" value="1"/>
</dbReference>
<gene>
    <name evidence="2" type="ORF">KDU71_03185</name>
</gene>
<reference evidence="2" key="2">
    <citation type="submission" date="2021-04" db="EMBL/GenBank/DDBJ databases">
        <authorList>
            <person name="Zhang T."/>
            <person name="Zhang Y."/>
            <person name="Lu D."/>
            <person name="Zuo D."/>
            <person name="Du Z."/>
        </authorList>
    </citation>
    <scope>NUCLEOTIDE SEQUENCE</scope>
    <source>
        <strain evidence="2">JR1</strain>
    </source>
</reference>
<comment type="caution">
    <text evidence="2">The sequence shown here is derived from an EMBL/GenBank/DDBJ whole genome shotgun (WGS) entry which is preliminary data.</text>
</comment>
<dbReference type="EMBL" id="JAGTAR010000003">
    <property type="protein sequence ID" value="MBR8534549.1"/>
    <property type="molecule type" value="Genomic_DNA"/>
</dbReference>
<dbReference type="PROSITE" id="PS51462">
    <property type="entry name" value="NUDIX"/>
    <property type="match status" value="1"/>
</dbReference>
<dbReference type="PANTHER" id="PTHR43736:SF4">
    <property type="entry name" value="SLR1690 PROTEIN"/>
    <property type="match status" value="1"/>
</dbReference>
<evidence type="ECO:0000259" key="1">
    <source>
        <dbReference type="PROSITE" id="PS51462"/>
    </source>
</evidence>
<dbReference type="CDD" id="cd18873">
    <property type="entry name" value="NUDIX_NadM_like"/>
    <property type="match status" value="1"/>
</dbReference>
<keyword evidence="3" id="KW-1185">Reference proteome</keyword>
<reference evidence="2" key="1">
    <citation type="journal article" date="2018" name="Int. J. Syst. Evol. Microbiol.">
        <title>Carboxylicivirga sediminis sp. nov., isolated from coastal sediment.</title>
        <authorList>
            <person name="Wang F.Q."/>
            <person name="Ren L.H."/>
            <person name="Zou R.J."/>
            <person name="Sun Y.Z."/>
            <person name="Liu X.J."/>
            <person name="Jiang F."/>
            <person name="Liu L.J."/>
        </authorList>
    </citation>
    <scope>NUCLEOTIDE SEQUENCE</scope>
    <source>
        <strain evidence="2">JR1</strain>
    </source>
</reference>
<organism evidence="2 3">
    <name type="scientific">Carboxylicivirga sediminis</name>
    <dbReference type="NCBI Taxonomy" id="2006564"/>
    <lineage>
        <taxon>Bacteria</taxon>
        <taxon>Pseudomonadati</taxon>
        <taxon>Bacteroidota</taxon>
        <taxon>Bacteroidia</taxon>
        <taxon>Marinilabiliales</taxon>
        <taxon>Marinilabiliaceae</taxon>
        <taxon>Carboxylicivirga</taxon>
    </lineage>
</organism>
<dbReference type="InterPro" id="IPR015797">
    <property type="entry name" value="NUDIX_hydrolase-like_dom_sf"/>
</dbReference>
<sequence>MNKSIYDQYQENKRFVAVDCVIFGYEEEQLKLLVFERDIEPAKGEWSLLGGWVNANESTESAARRVLQKLTGLDDVYLEQVHTFSDPNRDPGGSVITVEYYALIKIDDKAANLIKDYGAKWFTIAALPKLIFDHDVLVEKALEKLRLRSSYEIIGRKLLPEKFTITRLRNLYDQIFQRQFDPGNFRKKILSLKVLERLEEKDMSESRKGAFYFKFKPKQEGEFSDPIFKRSI</sequence>
<dbReference type="AlphaFoldDB" id="A0A941F188"/>
<protein>
    <submittedName>
        <fullName evidence="2">NUDIX hydrolase</fullName>
    </submittedName>
</protein>
<dbReference type="InterPro" id="IPR000086">
    <property type="entry name" value="NUDIX_hydrolase_dom"/>
</dbReference>
<dbReference type="InterPro" id="IPR036390">
    <property type="entry name" value="WH_DNA-bd_sf"/>
</dbReference>
<dbReference type="Proteomes" id="UP000679220">
    <property type="component" value="Unassembled WGS sequence"/>
</dbReference>
<dbReference type="Gene3D" id="1.10.10.10">
    <property type="entry name" value="Winged helix-like DNA-binding domain superfamily/Winged helix DNA-binding domain"/>
    <property type="match status" value="1"/>
</dbReference>
<dbReference type="SUPFAM" id="SSF55811">
    <property type="entry name" value="Nudix"/>
    <property type="match status" value="1"/>
</dbReference>
<evidence type="ECO:0000313" key="3">
    <source>
        <dbReference type="Proteomes" id="UP000679220"/>
    </source>
</evidence>
<keyword evidence="2" id="KW-0378">Hydrolase</keyword>
<dbReference type="Pfam" id="PF21906">
    <property type="entry name" value="WHD_NrtR"/>
    <property type="match status" value="1"/>
</dbReference>
<dbReference type="SUPFAM" id="SSF46785">
    <property type="entry name" value="Winged helix' DNA-binding domain"/>
    <property type="match status" value="1"/>
</dbReference>
<dbReference type="InterPro" id="IPR054105">
    <property type="entry name" value="WHD_NrtR"/>
</dbReference>
<dbReference type="RefSeq" id="WP_212188453.1">
    <property type="nucleotide sequence ID" value="NZ_JAGTAR010000003.1"/>
</dbReference>
<dbReference type="GO" id="GO:0016787">
    <property type="term" value="F:hydrolase activity"/>
    <property type="evidence" value="ECO:0007669"/>
    <property type="project" value="UniProtKB-KW"/>
</dbReference>
<evidence type="ECO:0000313" key="2">
    <source>
        <dbReference type="EMBL" id="MBR8534549.1"/>
    </source>
</evidence>
<dbReference type="Gene3D" id="3.90.79.10">
    <property type="entry name" value="Nucleoside Triphosphate Pyrophosphohydrolase"/>
    <property type="match status" value="1"/>
</dbReference>